<dbReference type="EMBL" id="JAHUTI010019802">
    <property type="protein sequence ID" value="MED6237984.1"/>
    <property type="molecule type" value="Genomic_DNA"/>
</dbReference>
<evidence type="ECO:0000313" key="3">
    <source>
        <dbReference type="Proteomes" id="UP001345963"/>
    </source>
</evidence>
<accession>A0ABU7AKH8</accession>
<protein>
    <submittedName>
        <fullName evidence="2">Uncharacterized protein</fullName>
    </submittedName>
</protein>
<sequence length="138" mass="14979">MLQKHHPVVSSLVDVSDVSALSLSCLLGCWGLGGDQPSPAQPGRGPDQTCRGTGLETDGRKRMIEKTGEGKRRLQVILCTKLALKYVFVKLATVSRSLAALTMASGIMLNAAPRLLPCIDRHRRRPLERTGKEMEGSQ</sequence>
<keyword evidence="3" id="KW-1185">Reference proteome</keyword>
<feature type="region of interest" description="Disordered" evidence="1">
    <location>
        <begin position="37"/>
        <end position="58"/>
    </location>
</feature>
<evidence type="ECO:0000313" key="2">
    <source>
        <dbReference type="EMBL" id="MED6237984.1"/>
    </source>
</evidence>
<gene>
    <name evidence="2" type="ORF">ATANTOWER_003108</name>
</gene>
<evidence type="ECO:0000256" key="1">
    <source>
        <dbReference type="SAM" id="MobiDB-lite"/>
    </source>
</evidence>
<proteinExistence type="predicted"/>
<dbReference type="Proteomes" id="UP001345963">
    <property type="component" value="Unassembled WGS sequence"/>
</dbReference>
<name>A0ABU7AKH8_9TELE</name>
<organism evidence="2 3">
    <name type="scientific">Ataeniobius toweri</name>
    <dbReference type="NCBI Taxonomy" id="208326"/>
    <lineage>
        <taxon>Eukaryota</taxon>
        <taxon>Metazoa</taxon>
        <taxon>Chordata</taxon>
        <taxon>Craniata</taxon>
        <taxon>Vertebrata</taxon>
        <taxon>Euteleostomi</taxon>
        <taxon>Actinopterygii</taxon>
        <taxon>Neopterygii</taxon>
        <taxon>Teleostei</taxon>
        <taxon>Neoteleostei</taxon>
        <taxon>Acanthomorphata</taxon>
        <taxon>Ovalentaria</taxon>
        <taxon>Atherinomorphae</taxon>
        <taxon>Cyprinodontiformes</taxon>
        <taxon>Goodeidae</taxon>
        <taxon>Ataeniobius</taxon>
    </lineage>
</organism>
<reference evidence="2 3" key="1">
    <citation type="submission" date="2021-07" db="EMBL/GenBank/DDBJ databases">
        <authorList>
            <person name="Palmer J.M."/>
        </authorList>
    </citation>
    <scope>NUCLEOTIDE SEQUENCE [LARGE SCALE GENOMIC DNA]</scope>
    <source>
        <strain evidence="2 3">AT_MEX2019</strain>
        <tissue evidence="2">Muscle</tissue>
    </source>
</reference>
<comment type="caution">
    <text evidence="2">The sequence shown here is derived from an EMBL/GenBank/DDBJ whole genome shotgun (WGS) entry which is preliminary data.</text>
</comment>